<dbReference type="GO" id="GO:0005886">
    <property type="term" value="C:plasma membrane"/>
    <property type="evidence" value="ECO:0007669"/>
    <property type="project" value="UniProtKB-SubCell"/>
</dbReference>
<keyword evidence="5 6" id="KW-0472">Membrane</keyword>
<feature type="transmembrane region" description="Helical" evidence="6">
    <location>
        <begin position="101"/>
        <end position="121"/>
    </location>
</feature>
<dbReference type="InterPro" id="IPR017039">
    <property type="entry name" value="Virul_fac_BrkB"/>
</dbReference>
<dbReference type="RefSeq" id="WP_109650071.1">
    <property type="nucleotide sequence ID" value="NZ_CAJQNU010000027.1"/>
</dbReference>
<dbReference type="PANTHER" id="PTHR30213:SF1">
    <property type="entry name" value="INNER MEMBRANE PROTEIN YHJD"/>
    <property type="match status" value="1"/>
</dbReference>
<organism evidence="8 9">
    <name type="scientific">Maribacter polysiphoniae</name>
    <dbReference type="NCBI Taxonomy" id="429344"/>
    <lineage>
        <taxon>Bacteria</taxon>
        <taxon>Pseudomonadati</taxon>
        <taxon>Bacteroidota</taxon>
        <taxon>Flavobacteriia</taxon>
        <taxon>Flavobacteriales</taxon>
        <taxon>Flavobacteriaceae</taxon>
        <taxon>Maribacter</taxon>
    </lineage>
</organism>
<feature type="transmembrane region" description="Helical" evidence="6">
    <location>
        <begin position="184"/>
        <end position="209"/>
    </location>
</feature>
<feature type="transmembrane region" description="Helical" evidence="6">
    <location>
        <begin position="221"/>
        <end position="244"/>
    </location>
</feature>
<accession>A0A316E2R1</accession>
<dbReference type="OrthoDB" id="9797028at2"/>
<reference evidence="7 10" key="2">
    <citation type="submission" date="2020-07" db="EMBL/GenBank/DDBJ databases">
        <title>The draft genome sequence of Maribacter polysiphoniae KCTC 22021.</title>
        <authorList>
            <person name="Mu L."/>
        </authorList>
    </citation>
    <scope>NUCLEOTIDE SEQUENCE [LARGE SCALE GENOMIC DNA]</scope>
    <source>
        <strain evidence="7 10">KCTC 22021</strain>
    </source>
</reference>
<feature type="transmembrane region" description="Helical" evidence="6">
    <location>
        <begin position="147"/>
        <end position="172"/>
    </location>
</feature>
<comment type="caution">
    <text evidence="8">The sequence shown here is derived from an EMBL/GenBank/DDBJ whole genome shotgun (WGS) entry which is preliminary data.</text>
</comment>
<evidence type="ECO:0000256" key="1">
    <source>
        <dbReference type="ARBA" id="ARBA00004651"/>
    </source>
</evidence>
<evidence type="ECO:0000313" key="7">
    <source>
        <dbReference type="EMBL" id="MBD1260529.1"/>
    </source>
</evidence>
<evidence type="ECO:0000256" key="2">
    <source>
        <dbReference type="ARBA" id="ARBA00022475"/>
    </source>
</evidence>
<evidence type="ECO:0000313" key="10">
    <source>
        <dbReference type="Proteomes" id="UP000651837"/>
    </source>
</evidence>
<proteinExistence type="predicted"/>
<sequence>MKNQKTTTVFKIKHLPDLISKTYKAWMQDDPFRLSAIVAYYAVISLPALLVIIINLVGSIWGYEIVQGELTGEFSSALGKDAATSIENIIKETRNSDKNTLSTIIGIGTLLFGATGVFYQLKISLNEIWKIAPKPNAKIWKVITDRILSFAFVLVIGFLLLISFMVTAAISAMTNYIRTVLPDFLVYLSYALDFSLSVGIITVLFALMFKYLPDVKIKWKTVWTGALLTALLFVIGKFLLGLYFGHAEPGSTYGAAGTIVLILLWVSYSSLILFFGAEFTYVYANRYGAGIEPSDIAVKK</sequence>
<dbReference type="Proteomes" id="UP000245667">
    <property type="component" value="Unassembled WGS sequence"/>
</dbReference>
<evidence type="ECO:0000256" key="5">
    <source>
        <dbReference type="ARBA" id="ARBA00023136"/>
    </source>
</evidence>
<name>A0A316E2R1_9FLAO</name>
<evidence type="ECO:0000313" key="8">
    <source>
        <dbReference type="EMBL" id="PWK24346.1"/>
    </source>
</evidence>
<dbReference type="Pfam" id="PF03631">
    <property type="entry name" value="Virul_fac_BrkB"/>
    <property type="match status" value="1"/>
</dbReference>
<dbReference type="EMBL" id="QGGQ01000003">
    <property type="protein sequence ID" value="PWK24346.1"/>
    <property type="molecule type" value="Genomic_DNA"/>
</dbReference>
<gene>
    <name evidence="7" type="ORF">HZY62_08005</name>
    <name evidence="8" type="ORF">LX92_01936</name>
</gene>
<dbReference type="PANTHER" id="PTHR30213">
    <property type="entry name" value="INNER MEMBRANE PROTEIN YHJD"/>
    <property type="match status" value="1"/>
</dbReference>
<evidence type="ECO:0000256" key="4">
    <source>
        <dbReference type="ARBA" id="ARBA00022989"/>
    </source>
</evidence>
<comment type="subcellular location">
    <subcellularLocation>
        <location evidence="1">Cell membrane</location>
        <topology evidence="1">Multi-pass membrane protein</topology>
    </subcellularLocation>
</comment>
<evidence type="ECO:0000256" key="3">
    <source>
        <dbReference type="ARBA" id="ARBA00022692"/>
    </source>
</evidence>
<keyword evidence="10" id="KW-1185">Reference proteome</keyword>
<keyword evidence="2" id="KW-1003">Cell membrane</keyword>
<feature type="transmembrane region" description="Helical" evidence="6">
    <location>
        <begin position="256"/>
        <end position="277"/>
    </location>
</feature>
<protein>
    <submittedName>
        <fullName evidence="8">Membrane protein</fullName>
    </submittedName>
    <submittedName>
        <fullName evidence="7">YihY/virulence factor BrkB family protein</fullName>
    </submittedName>
</protein>
<feature type="transmembrane region" description="Helical" evidence="6">
    <location>
        <begin position="37"/>
        <end position="61"/>
    </location>
</feature>
<dbReference type="AlphaFoldDB" id="A0A316E2R1"/>
<keyword evidence="4 6" id="KW-1133">Transmembrane helix</keyword>
<keyword evidence="3 6" id="KW-0812">Transmembrane</keyword>
<reference evidence="8 9" key="1">
    <citation type="submission" date="2018-05" db="EMBL/GenBank/DDBJ databases">
        <title>Genomic Encyclopedia of Archaeal and Bacterial Type Strains, Phase II (KMG-II): from individual species to whole genera.</title>
        <authorList>
            <person name="Goeker M."/>
        </authorList>
    </citation>
    <scope>NUCLEOTIDE SEQUENCE [LARGE SCALE GENOMIC DNA]</scope>
    <source>
        <strain evidence="8 9">DSM 23514</strain>
    </source>
</reference>
<dbReference type="Proteomes" id="UP000651837">
    <property type="component" value="Unassembled WGS sequence"/>
</dbReference>
<evidence type="ECO:0000256" key="6">
    <source>
        <dbReference type="SAM" id="Phobius"/>
    </source>
</evidence>
<dbReference type="PIRSF" id="PIRSF035875">
    <property type="entry name" value="RNase_BN"/>
    <property type="match status" value="1"/>
</dbReference>
<dbReference type="EMBL" id="JACWLN010000003">
    <property type="protein sequence ID" value="MBD1260529.1"/>
    <property type="molecule type" value="Genomic_DNA"/>
</dbReference>
<evidence type="ECO:0000313" key="9">
    <source>
        <dbReference type="Proteomes" id="UP000245667"/>
    </source>
</evidence>